<feature type="transmembrane region" description="Helical" evidence="1">
    <location>
        <begin position="13"/>
        <end position="30"/>
    </location>
</feature>
<dbReference type="InterPro" id="IPR021416">
    <property type="entry name" value="DUF3048_N"/>
</dbReference>
<accession>A0A1F8EUF3</accession>
<comment type="caution">
    <text evidence="4">The sequence shown here is derived from an EMBL/GenBank/DDBJ whole genome shotgun (WGS) entry which is preliminary data.</text>
</comment>
<organism evidence="4 5">
    <name type="scientific">Candidatus Yanofskybacteria bacterium RIFCSPHIGHO2_01_FULL_44_17</name>
    <dbReference type="NCBI Taxonomy" id="1802668"/>
    <lineage>
        <taxon>Bacteria</taxon>
        <taxon>Candidatus Yanofskyibacteriota</taxon>
    </lineage>
</organism>
<dbReference type="EMBL" id="MGJI01000031">
    <property type="protein sequence ID" value="OGN03656.1"/>
    <property type="molecule type" value="Genomic_DNA"/>
</dbReference>
<evidence type="ECO:0000313" key="4">
    <source>
        <dbReference type="EMBL" id="OGN03656.1"/>
    </source>
</evidence>
<evidence type="ECO:0000256" key="1">
    <source>
        <dbReference type="SAM" id="Phobius"/>
    </source>
</evidence>
<evidence type="ECO:0000313" key="5">
    <source>
        <dbReference type="Proteomes" id="UP000177507"/>
    </source>
</evidence>
<feature type="domain" description="DUF3048" evidence="2">
    <location>
        <begin position="55"/>
        <end position="194"/>
    </location>
</feature>
<keyword evidence="1" id="KW-0472">Membrane</keyword>
<evidence type="ECO:0000259" key="3">
    <source>
        <dbReference type="Pfam" id="PF17479"/>
    </source>
</evidence>
<feature type="domain" description="DUF3048" evidence="3">
    <location>
        <begin position="224"/>
        <end position="327"/>
    </location>
</feature>
<dbReference type="Gene3D" id="3.50.90.10">
    <property type="entry name" value="YerB-like"/>
    <property type="match status" value="1"/>
</dbReference>
<dbReference type="Pfam" id="PF11258">
    <property type="entry name" value="DUF3048"/>
    <property type="match status" value="1"/>
</dbReference>
<protein>
    <recommendedName>
        <fullName evidence="6">DUF3048 domain-containing protein</fullName>
    </recommendedName>
</protein>
<keyword evidence="1" id="KW-1133">Transmembrane helix</keyword>
<evidence type="ECO:0008006" key="6">
    <source>
        <dbReference type="Google" id="ProtNLM"/>
    </source>
</evidence>
<name>A0A1F8EUF3_9BACT</name>
<dbReference type="Pfam" id="PF17479">
    <property type="entry name" value="DUF3048_C"/>
    <property type="match status" value="1"/>
</dbReference>
<reference evidence="4 5" key="1">
    <citation type="journal article" date="2016" name="Nat. Commun.">
        <title>Thousands of microbial genomes shed light on interconnected biogeochemical processes in an aquifer system.</title>
        <authorList>
            <person name="Anantharaman K."/>
            <person name="Brown C.T."/>
            <person name="Hug L.A."/>
            <person name="Sharon I."/>
            <person name="Castelle C.J."/>
            <person name="Probst A.J."/>
            <person name="Thomas B.C."/>
            <person name="Singh A."/>
            <person name="Wilkins M.J."/>
            <person name="Karaoz U."/>
            <person name="Brodie E.L."/>
            <person name="Williams K.H."/>
            <person name="Hubbard S.S."/>
            <person name="Banfield J.F."/>
        </authorList>
    </citation>
    <scope>NUCLEOTIDE SEQUENCE [LARGE SCALE GENOMIC DNA]</scope>
</reference>
<dbReference type="AlphaFoldDB" id="A0A1F8EUF3"/>
<dbReference type="InterPro" id="IPR023158">
    <property type="entry name" value="YerB-like_sf"/>
</dbReference>
<gene>
    <name evidence="4" type="ORF">A2831_02110</name>
</gene>
<dbReference type="SUPFAM" id="SSF159774">
    <property type="entry name" value="YerB-like"/>
    <property type="match status" value="1"/>
</dbReference>
<evidence type="ECO:0000259" key="2">
    <source>
        <dbReference type="Pfam" id="PF11258"/>
    </source>
</evidence>
<keyword evidence="1" id="KW-0812">Transmembrane</keyword>
<dbReference type="STRING" id="1802668.A2831_02110"/>
<dbReference type="Proteomes" id="UP000177507">
    <property type="component" value="Unassembled WGS sequence"/>
</dbReference>
<proteinExistence type="predicted"/>
<sequence>MFDVFNKVSKTKLYIWIGGVATLAVAGFLLSKIGNNIEILNKSGGDKELGISSITGIECENYDARPYAVMLSSDKEARPLSGVEEADMVFEMPVVDTGFTRMMAVYQCGRPKELGSIRSSRLDFLPLALGLNAIYAHFGGEHEVLEELNSGIIDNIDGLKYDGTTYYRKKSIPMPHNAFTDFSLLAEAVSKLGYKTSGAEISYPHEGQDKSKGAAEPQAVFNKGFEVVWKYNLETNSYSRSRAGRSEIDKNTGKQVEAKNVVIMKTAWSPVNKDYIRVKTVGTGGLLVYKNGQVVTGTWEKKNDNTKLYFYDQNHKEIPFAPGSIWVEIDAH</sequence>
<dbReference type="InterPro" id="IPR035328">
    <property type="entry name" value="DUF3048_C"/>
</dbReference>